<dbReference type="EMBL" id="SAYW01000001">
    <property type="protein sequence ID" value="RWU11064.1"/>
    <property type="molecule type" value="Genomic_DNA"/>
</dbReference>
<dbReference type="Pfam" id="PF00512">
    <property type="entry name" value="HisKA"/>
    <property type="match status" value="1"/>
</dbReference>
<dbReference type="Pfam" id="PF08447">
    <property type="entry name" value="PAS_3"/>
    <property type="match status" value="2"/>
</dbReference>
<dbReference type="PRINTS" id="PR00344">
    <property type="entry name" value="BCTRLSENSOR"/>
</dbReference>
<dbReference type="GO" id="GO:0000155">
    <property type="term" value="F:phosphorelay sensor kinase activity"/>
    <property type="evidence" value="ECO:0007669"/>
    <property type="project" value="InterPro"/>
</dbReference>
<keyword evidence="10" id="KW-1185">Reference proteome</keyword>
<sequence length="878" mass="98768">MEPKNNPNRFDELINAAPSASAIYHTRDIIITSANAQMLAFWGKGKEVIGKPLIEAVPELKGQPFITLLQNVFDTGITHHAERDLAELVVDGRLQTFYFNYTYKPVAAPDGKTEFIFHTAIDVTALIKTQQELSDTQERLNLALQAAEIGTWDLNPLSHAVHWDQRCRELFGFEGEADIAYHQVLDCIHPEDKPKVMEAVAAAINPLKTDTYDIRYRTVGSNSGTLRWVHCKGRSYFNKEGLAYRFAGTARDITNEVNTSLSQQQLLSLVSHNADIMTIADLQGNLIYMNRAGRELFGVPDEVDLTKMTASDFYEPEELKRVQETIIPKIDSEKGWKGILHLKHVQTHEAIPCQVNYILVKNPFTGEIIGRGSTARDLRGELKSRAELQRLATIVEFSEDFCNYTDWQGNTIYLNAAGQKLIGLSVDDVAKTNIEAYHSFASNRLIKGSIRAQLLETGKWSGRLELKHQQTGEIIPIHKQFFLIRDSLTAEPIAITGIARDLTAEMNAKKAMDKKNSELAHTLKELAFLANAVPIVMWTATPDGMLDFINQRWLDQSAMPIQSSLGDKWTATMHPDDVARTLKTWQKSLATGEPYQAEFRLKDKYGNYRWWLVRAVALTDSNGHIIKWYGSNTDISEQKELQRQKDNFLGVASHELKTPVTSIKAYAQVVEMMLHRAGDEKNAALIGKMNNQINRLTALIGDLLDVTKINSGKLAFTNTHFNFDQLVNEIVEDIQLTAEKHQIQLKLKSLRDIHGDRERIQQVIVNLITNAVKYSPDANRIIVFTEDHGHEVQLCVQDFGIGLPPDKKDLVFEQFYRVSGTKEHTFPGLGLGLYISSEIVKQLGGRIWVNSIAGKGSTFCFAIPVVQALQTSTQENES</sequence>
<dbReference type="InterPro" id="IPR004358">
    <property type="entry name" value="Sig_transdc_His_kin-like_C"/>
</dbReference>
<dbReference type="PANTHER" id="PTHR43304">
    <property type="entry name" value="PHYTOCHROME-LIKE PROTEIN CPH1"/>
    <property type="match status" value="1"/>
</dbReference>
<dbReference type="InterPro" id="IPR052162">
    <property type="entry name" value="Sensor_kinase/Photoreceptor"/>
</dbReference>
<dbReference type="SMART" id="SM00091">
    <property type="entry name" value="PAS"/>
    <property type="match status" value="5"/>
</dbReference>
<dbReference type="PROSITE" id="PS50113">
    <property type="entry name" value="PAC"/>
    <property type="match status" value="2"/>
</dbReference>
<dbReference type="InterPro" id="IPR003661">
    <property type="entry name" value="HisK_dim/P_dom"/>
</dbReference>
<dbReference type="InterPro" id="IPR013656">
    <property type="entry name" value="PAS_4"/>
</dbReference>
<dbReference type="PANTHER" id="PTHR43304:SF1">
    <property type="entry name" value="PAC DOMAIN-CONTAINING PROTEIN"/>
    <property type="match status" value="1"/>
</dbReference>
<evidence type="ECO:0000256" key="2">
    <source>
        <dbReference type="ARBA" id="ARBA00012438"/>
    </source>
</evidence>
<dbReference type="InterPro" id="IPR013655">
    <property type="entry name" value="PAS_fold_3"/>
</dbReference>
<dbReference type="Gene3D" id="1.10.287.130">
    <property type="match status" value="1"/>
</dbReference>
<keyword evidence="4" id="KW-0808">Transferase</keyword>
<feature type="domain" description="Histidine kinase" evidence="6">
    <location>
        <begin position="651"/>
        <end position="867"/>
    </location>
</feature>
<evidence type="ECO:0000313" key="10">
    <source>
        <dbReference type="Proteomes" id="UP000284120"/>
    </source>
</evidence>
<feature type="domain" description="PAS" evidence="7">
    <location>
        <begin position="262"/>
        <end position="333"/>
    </location>
</feature>
<evidence type="ECO:0000259" key="6">
    <source>
        <dbReference type="PROSITE" id="PS50109"/>
    </source>
</evidence>
<dbReference type="SMART" id="SM00388">
    <property type="entry name" value="HisKA"/>
    <property type="match status" value="1"/>
</dbReference>
<name>A0A451GDT5_9SPHI</name>
<dbReference type="Pfam" id="PF13426">
    <property type="entry name" value="PAS_9"/>
    <property type="match status" value="1"/>
</dbReference>
<evidence type="ECO:0000313" key="9">
    <source>
        <dbReference type="EMBL" id="RWU11064.1"/>
    </source>
</evidence>
<dbReference type="InterPro" id="IPR013767">
    <property type="entry name" value="PAS_fold"/>
</dbReference>
<feature type="domain" description="PAS" evidence="7">
    <location>
        <begin position="136"/>
        <end position="207"/>
    </location>
</feature>
<keyword evidence="3" id="KW-0597">Phosphoprotein</keyword>
<gene>
    <name evidence="9" type="ORF">DPV69_04495</name>
</gene>
<evidence type="ECO:0000256" key="1">
    <source>
        <dbReference type="ARBA" id="ARBA00000085"/>
    </source>
</evidence>
<dbReference type="InterPro" id="IPR003594">
    <property type="entry name" value="HATPase_dom"/>
</dbReference>
<dbReference type="AlphaFoldDB" id="A0A451GDT5"/>
<evidence type="ECO:0000256" key="3">
    <source>
        <dbReference type="ARBA" id="ARBA00022553"/>
    </source>
</evidence>
<dbReference type="NCBIfam" id="TIGR00229">
    <property type="entry name" value="sensory_box"/>
    <property type="match status" value="4"/>
</dbReference>
<dbReference type="CDD" id="cd00082">
    <property type="entry name" value="HisKA"/>
    <property type="match status" value="1"/>
</dbReference>
<feature type="domain" description="PAC" evidence="8">
    <location>
        <begin position="212"/>
        <end position="265"/>
    </location>
</feature>
<accession>A0A451GDT5</accession>
<feature type="domain" description="PAC" evidence="8">
    <location>
        <begin position="595"/>
        <end position="647"/>
    </location>
</feature>
<proteinExistence type="predicted"/>
<comment type="catalytic activity">
    <reaction evidence="1">
        <text>ATP + protein L-histidine = ADP + protein N-phospho-L-histidine.</text>
        <dbReference type="EC" id="2.7.13.3"/>
    </reaction>
</comment>
<dbReference type="InterPro" id="IPR036097">
    <property type="entry name" value="HisK_dim/P_sf"/>
</dbReference>
<dbReference type="PROSITE" id="PS50112">
    <property type="entry name" value="PAS"/>
    <property type="match status" value="2"/>
</dbReference>
<dbReference type="FunFam" id="3.30.565.10:FF:000006">
    <property type="entry name" value="Sensor histidine kinase WalK"/>
    <property type="match status" value="1"/>
</dbReference>
<dbReference type="CDD" id="cd00130">
    <property type="entry name" value="PAS"/>
    <property type="match status" value="3"/>
</dbReference>
<dbReference type="SMART" id="SM00387">
    <property type="entry name" value="HATPase_c"/>
    <property type="match status" value="1"/>
</dbReference>
<dbReference type="Pfam" id="PF00989">
    <property type="entry name" value="PAS"/>
    <property type="match status" value="1"/>
</dbReference>
<dbReference type="InterPro" id="IPR005467">
    <property type="entry name" value="His_kinase_dom"/>
</dbReference>
<evidence type="ECO:0000259" key="7">
    <source>
        <dbReference type="PROSITE" id="PS50112"/>
    </source>
</evidence>
<dbReference type="SUPFAM" id="SSF47384">
    <property type="entry name" value="Homodimeric domain of signal transducing histidine kinase"/>
    <property type="match status" value="1"/>
</dbReference>
<comment type="caution">
    <text evidence="9">The sequence shown here is derived from an EMBL/GenBank/DDBJ whole genome shotgun (WGS) entry which is preliminary data.</text>
</comment>
<dbReference type="SMART" id="SM00086">
    <property type="entry name" value="PAC"/>
    <property type="match status" value="4"/>
</dbReference>
<dbReference type="Gene3D" id="3.30.450.20">
    <property type="entry name" value="PAS domain"/>
    <property type="match status" value="5"/>
</dbReference>
<dbReference type="OrthoDB" id="9813151at2"/>
<dbReference type="Pfam" id="PF08448">
    <property type="entry name" value="PAS_4"/>
    <property type="match status" value="1"/>
</dbReference>
<dbReference type="GO" id="GO:0006355">
    <property type="term" value="P:regulation of DNA-templated transcription"/>
    <property type="evidence" value="ECO:0007669"/>
    <property type="project" value="InterPro"/>
</dbReference>
<dbReference type="InterPro" id="IPR036890">
    <property type="entry name" value="HATPase_C_sf"/>
</dbReference>
<organism evidence="9 10">
    <name type="scientific">Pedobacter chitinilyticus</name>
    <dbReference type="NCBI Taxonomy" id="2233776"/>
    <lineage>
        <taxon>Bacteria</taxon>
        <taxon>Pseudomonadati</taxon>
        <taxon>Bacteroidota</taxon>
        <taxon>Sphingobacteriia</taxon>
        <taxon>Sphingobacteriales</taxon>
        <taxon>Sphingobacteriaceae</taxon>
        <taxon>Pedobacter</taxon>
    </lineage>
</organism>
<dbReference type="Gene3D" id="3.30.565.10">
    <property type="entry name" value="Histidine kinase-like ATPase, C-terminal domain"/>
    <property type="match status" value="1"/>
</dbReference>
<dbReference type="EC" id="2.7.13.3" evidence="2"/>
<protein>
    <recommendedName>
        <fullName evidence="2">histidine kinase</fullName>
        <ecNumber evidence="2">2.7.13.3</ecNumber>
    </recommendedName>
</protein>
<dbReference type="PROSITE" id="PS50109">
    <property type="entry name" value="HIS_KIN"/>
    <property type="match status" value="1"/>
</dbReference>
<dbReference type="CDD" id="cd00075">
    <property type="entry name" value="HATPase"/>
    <property type="match status" value="1"/>
</dbReference>
<dbReference type="InterPro" id="IPR000700">
    <property type="entry name" value="PAS-assoc_C"/>
</dbReference>
<evidence type="ECO:0000256" key="5">
    <source>
        <dbReference type="ARBA" id="ARBA00022777"/>
    </source>
</evidence>
<dbReference type="SUPFAM" id="SSF55874">
    <property type="entry name" value="ATPase domain of HSP90 chaperone/DNA topoisomerase II/histidine kinase"/>
    <property type="match status" value="1"/>
</dbReference>
<dbReference type="InterPro" id="IPR000014">
    <property type="entry name" value="PAS"/>
</dbReference>
<dbReference type="Proteomes" id="UP000284120">
    <property type="component" value="Unassembled WGS sequence"/>
</dbReference>
<dbReference type="InterPro" id="IPR001610">
    <property type="entry name" value="PAC"/>
</dbReference>
<evidence type="ECO:0000256" key="4">
    <source>
        <dbReference type="ARBA" id="ARBA00022679"/>
    </source>
</evidence>
<keyword evidence="5" id="KW-0418">Kinase</keyword>
<dbReference type="Pfam" id="PF02518">
    <property type="entry name" value="HATPase_c"/>
    <property type="match status" value="1"/>
</dbReference>
<reference evidence="9 10" key="1">
    <citation type="submission" date="2018-06" db="EMBL/GenBank/DDBJ databases">
        <title>Pedobacter endophyticus sp. nov., an endophytic bacterium isolated from a leaf of Triticum aestivum.</title>
        <authorList>
            <person name="Zhang L."/>
        </authorList>
    </citation>
    <scope>NUCLEOTIDE SEQUENCE [LARGE SCALE GENOMIC DNA]</scope>
    <source>
        <strain evidence="9 10">CM134L-2</strain>
    </source>
</reference>
<dbReference type="FunFam" id="3.30.450.20:FF:000099">
    <property type="entry name" value="Sensory box sensor histidine kinase"/>
    <property type="match status" value="1"/>
</dbReference>
<evidence type="ECO:0000259" key="8">
    <source>
        <dbReference type="PROSITE" id="PS50113"/>
    </source>
</evidence>
<dbReference type="InterPro" id="IPR035965">
    <property type="entry name" value="PAS-like_dom_sf"/>
</dbReference>
<dbReference type="SUPFAM" id="SSF55785">
    <property type="entry name" value="PYP-like sensor domain (PAS domain)"/>
    <property type="match status" value="5"/>
</dbReference>